<dbReference type="Gene3D" id="2.40.160.50">
    <property type="entry name" value="membrane protein fhac: a member of the omp85/tpsb transporter family"/>
    <property type="match status" value="1"/>
</dbReference>
<keyword evidence="7" id="KW-1185">Reference proteome</keyword>
<evidence type="ECO:0000256" key="3">
    <source>
        <dbReference type="ARBA" id="ARBA00022692"/>
    </source>
</evidence>
<dbReference type="AlphaFoldDB" id="A0A7W7XZI4"/>
<dbReference type="Proteomes" id="UP000519004">
    <property type="component" value="Unassembled WGS sequence"/>
</dbReference>
<keyword evidence="3" id="KW-0812">Transmembrane</keyword>
<dbReference type="PANTHER" id="PTHR12815:SF18">
    <property type="entry name" value="SORTING AND ASSEMBLY MACHINERY COMPONENT 50 HOMOLOG"/>
    <property type="match status" value="1"/>
</dbReference>
<dbReference type="InterPro" id="IPR000184">
    <property type="entry name" value="Bac_surfAg_D15"/>
</dbReference>
<evidence type="ECO:0000313" key="7">
    <source>
        <dbReference type="Proteomes" id="UP000519004"/>
    </source>
</evidence>
<dbReference type="Pfam" id="PF07244">
    <property type="entry name" value="POTRA"/>
    <property type="match status" value="1"/>
</dbReference>
<dbReference type="PANTHER" id="PTHR12815">
    <property type="entry name" value="SORTING AND ASSEMBLY MACHINERY SAMM50 PROTEIN FAMILY MEMBER"/>
    <property type="match status" value="1"/>
</dbReference>
<name>A0A7W7XZI4_9GAMM</name>
<keyword evidence="4" id="KW-0472">Membrane</keyword>
<accession>A0A7W7XZI4</accession>
<dbReference type="RefSeq" id="WP_183947944.1">
    <property type="nucleotide sequence ID" value="NZ_JACHHX010000006.1"/>
</dbReference>
<proteinExistence type="predicted"/>
<sequence>MLFLLGSAGAAAAETPRVTEIRFAGNAVTRPEVMLREMNLRPGDPADPDRIARSRQAILDLGLFREVRIEQVPEADGVALDVHVREKRYVLPIPRADTSTDRDYSYGGQLRWSNIGGLNHSMNVYIEQGRFRDDLNRERERTARLAYTAPYVFDTPYNLSTSIGRLERVNPGQTGSFEETFHHAELHLSRDLSWRRPRRGWTFGGGLLWQTQRAEGEFAPPSDGEALAAVLSADFHDVRFNVYSESGRRFVTRLETASDALLSDYGYTRLTGRYIEYRPLGDTPHQTLHLIADGGWYADGPRSRNAFSLGGASRLRGYESDWLEGQRYWHIAAEYLRPLGRNWLRLLAVAEAGGTDDAVLGRREGGPYASVGLGVRIRLTWFVDIEIEAGIAYPLRGGDGARFFARGN</sequence>
<comment type="caution">
    <text evidence="6">The sequence shown here is derived from an EMBL/GenBank/DDBJ whole genome shotgun (WGS) entry which is preliminary data.</text>
</comment>
<evidence type="ECO:0000259" key="5">
    <source>
        <dbReference type="PROSITE" id="PS51779"/>
    </source>
</evidence>
<organism evidence="6 7">
    <name type="scientific">Rehaibacterium terrae</name>
    <dbReference type="NCBI Taxonomy" id="1341696"/>
    <lineage>
        <taxon>Bacteria</taxon>
        <taxon>Pseudomonadati</taxon>
        <taxon>Pseudomonadota</taxon>
        <taxon>Gammaproteobacteria</taxon>
        <taxon>Lysobacterales</taxon>
        <taxon>Lysobacteraceae</taxon>
        <taxon>Rehaibacterium</taxon>
    </lineage>
</organism>
<comment type="subcellular location">
    <subcellularLocation>
        <location evidence="1">Membrane</location>
    </subcellularLocation>
</comment>
<dbReference type="InterPro" id="IPR039910">
    <property type="entry name" value="D15-like"/>
</dbReference>
<evidence type="ECO:0000313" key="6">
    <source>
        <dbReference type="EMBL" id="MBB5015295.1"/>
    </source>
</evidence>
<dbReference type="InterPro" id="IPR010827">
    <property type="entry name" value="BamA/TamA_POTRA"/>
</dbReference>
<feature type="domain" description="POTRA" evidence="5">
    <location>
        <begin position="16"/>
        <end position="87"/>
    </location>
</feature>
<dbReference type="Gene3D" id="3.10.20.310">
    <property type="entry name" value="membrane protein fhac"/>
    <property type="match status" value="1"/>
</dbReference>
<dbReference type="EMBL" id="JACHHX010000006">
    <property type="protein sequence ID" value="MBB5015295.1"/>
    <property type="molecule type" value="Genomic_DNA"/>
</dbReference>
<gene>
    <name evidence="6" type="ORF">HNQ58_001181</name>
</gene>
<reference evidence="6 7" key="1">
    <citation type="submission" date="2020-08" db="EMBL/GenBank/DDBJ databases">
        <title>Genomic Encyclopedia of Type Strains, Phase IV (KMG-IV): sequencing the most valuable type-strain genomes for metagenomic binning, comparative biology and taxonomic classification.</title>
        <authorList>
            <person name="Goeker M."/>
        </authorList>
    </citation>
    <scope>NUCLEOTIDE SEQUENCE [LARGE SCALE GENOMIC DNA]</scope>
    <source>
        <strain evidence="6 7">DSM 25897</strain>
    </source>
</reference>
<dbReference type="PROSITE" id="PS51779">
    <property type="entry name" value="POTRA"/>
    <property type="match status" value="1"/>
</dbReference>
<evidence type="ECO:0000256" key="1">
    <source>
        <dbReference type="ARBA" id="ARBA00004370"/>
    </source>
</evidence>
<evidence type="ECO:0000256" key="2">
    <source>
        <dbReference type="ARBA" id="ARBA00022452"/>
    </source>
</evidence>
<protein>
    <submittedName>
        <fullName evidence="6">Outer membrane protein assembly factor BamA</fullName>
    </submittedName>
</protein>
<dbReference type="InterPro" id="IPR034746">
    <property type="entry name" value="POTRA"/>
</dbReference>
<dbReference type="Pfam" id="PF01103">
    <property type="entry name" value="Omp85"/>
    <property type="match status" value="1"/>
</dbReference>
<evidence type="ECO:0000256" key="4">
    <source>
        <dbReference type="ARBA" id="ARBA00023136"/>
    </source>
</evidence>
<dbReference type="GO" id="GO:0019867">
    <property type="term" value="C:outer membrane"/>
    <property type="evidence" value="ECO:0007669"/>
    <property type="project" value="InterPro"/>
</dbReference>
<keyword evidence="2" id="KW-1134">Transmembrane beta strand</keyword>